<dbReference type="Proteomes" id="UP000271098">
    <property type="component" value="Unassembled WGS sequence"/>
</dbReference>
<name>A0A183CWI2_9BILA</name>
<sequence>MHSAFWNYIISRRSMYSGLANSLNKTQTACYYFHLTQVASFILTHIIFQIAGLRWLTITVIIAIIIIITVLLVVIIQIKAIMMIILMAVNEMLVSGWPLHAVIADLIEQLGYTVRDFYMLDGGVRLHMVPSWAIHVFIVCAVLLLLAVFMEWYVVRRKLVKRSINGMQPNFGKSKTHIIFY</sequence>
<organism evidence="4">
    <name type="scientific">Gongylonema pulchrum</name>
    <dbReference type="NCBI Taxonomy" id="637853"/>
    <lineage>
        <taxon>Eukaryota</taxon>
        <taxon>Metazoa</taxon>
        <taxon>Ecdysozoa</taxon>
        <taxon>Nematoda</taxon>
        <taxon>Chromadorea</taxon>
        <taxon>Rhabditida</taxon>
        <taxon>Spirurina</taxon>
        <taxon>Spiruromorpha</taxon>
        <taxon>Spiruroidea</taxon>
        <taxon>Gongylonematidae</taxon>
        <taxon>Gongylonema</taxon>
    </lineage>
</organism>
<reference evidence="4" key="1">
    <citation type="submission" date="2016-06" db="UniProtKB">
        <authorList>
            <consortium name="WormBaseParasite"/>
        </authorList>
    </citation>
    <scope>IDENTIFICATION</scope>
</reference>
<evidence type="ECO:0000313" key="4">
    <source>
        <dbReference type="WBParaSite" id="GPUH_0000082301-mRNA-1"/>
    </source>
</evidence>
<feature type="transmembrane region" description="Helical" evidence="1">
    <location>
        <begin position="132"/>
        <end position="155"/>
    </location>
</feature>
<keyword evidence="1" id="KW-1133">Transmembrane helix</keyword>
<feature type="transmembrane region" description="Helical" evidence="1">
    <location>
        <begin position="31"/>
        <end position="48"/>
    </location>
</feature>
<evidence type="ECO:0000313" key="3">
    <source>
        <dbReference type="Proteomes" id="UP000271098"/>
    </source>
</evidence>
<accession>A0A183CWI2</accession>
<keyword evidence="1" id="KW-0812">Transmembrane</keyword>
<dbReference type="WBParaSite" id="GPUH_0000082301-mRNA-1">
    <property type="protein sequence ID" value="GPUH_0000082301-mRNA-1"/>
    <property type="gene ID" value="GPUH_0000082301"/>
</dbReference>
<dbReference type="AlphaFoldDB" id="A0A183CWI2"/>
<evidence type="ECO:0000256" key="1">
    <source>
        <dbReference type="SAM" id="Phobius"/>
    </source>
</evidence>
<keyword evidence="1" id="KW-0472">Membrane</keyword>
<protein>
    <submittedName>
        <fullName evidence="4">E3 ubiquitin-protein ligase</fullName>
    </submittedName>
</protein>
<keyword evidence="3" id="KW-1185">Reference proteome</keyword>
<dbReference type="OrthoDB" id="5790074at2759"/>
<dbReference type="EMBL" id="UYRT01000841">
    <property type="protein sequence ID" value="VDK28804.1"/>
    <property type="molecule type" value="Genomic_DNA"/>
</dbReference>
<gene>
    <name evidence="2" type="ORF">GPUH_LOCUS823</name>
</gene>
<proteinExistence type="predicted"/>
<evidence type="ECO:0000313" key="2">
    <source>
        <dbReference type="EMBL" id="VDK28804.1"/>
    </source>
</evidence>
<feature type="transmembrane region" description="Helical" evidence="1">
    <location>
        <begin position="60"/>
        <end position="89"/>
    </location>
</feature>
<reference evidence="2 3" key="2">
    <citation type="submission" date="2018-11" db="EMBL/GenBank/DDBJ databases">
        <authorList>
            <consortium name="Pathogen Informatics"/>
        </authorList>
    </citation>
    <scope>NUCLEOTIDE SEQUENCE [LARGE SCALE GENOMIC DNA]</scope>
</reference>